<feature type="region of interest" description="Disordered" evidence="1">
    <location>
        <begin position="170"/>
        <end position="190"/>
    </location>
</feature>
<sequence length="388" mass="43091">MSRTTTEPGTGVSSEFACFAPPFDRIVEFQVAPLCDAPSAHVAGCASRAWRSKFHDIRLWLEFAWRECTMHGRALAPGAEAALEARDLAAAVRICRSALRRRMLVVGQHHAERALLHARPVAAQEVHQAHRAPQLETRFLLINDTGADVFCHWVASSGVDGESGEILVRDGDRVPPTSPDTRRNEQGVPQGRFEWGTRGHFYHTSSLSHAFAICKERGGPPIVLYQQRRAFLRYSLRPPTTIQHVHAIRILSLESPPVVQELFVNEVVTHMYGHPNMHYEIFDVSMRTGNARPGGGIFAEQLMGVHVPLQPHWPDDLLSLFQTVSGQADLVVTPGGEFNPPCSLSYAYGAISRIGEIMFVDIWRALDRRRGSPAGPSDYSVERRSAVT</sequence>
<dbReference type="Proteomes" id="UP001189429">
    <property type="component" value="Unassembled WGS sequence"/>
</dbReference>
<gene>
    <name evidence="2" type="ORF">PCOR1329_LOCUS19016</name>
</gene>
<protein>
    <submittedName>
        <fullName evidence="2">Uncharacterized protein</fullName>
    </submittedName>
</protein>
<name>A0ABN9RBJ4_9DINO</name>
<keyword evidence="3" id="KW-1185">Reference proteome</keyword>
<evidence type="ECO:0000313" key="2">
    <source>
        <dbReference type="EMBL" id="CAK0815881.1"/>
    </source>
</evidence>
<reference evidence="2" key="1">
    <citation type="submission" date="2023-10" db="EMBL/GenBank/DDBJ databases">
        <authorList>
            <person name="Chen Y."/>
            <person name="Shah S."/>
            <person name="Dougan E. K."/>
            <person name="Thang M."/>
            <person name="Chan C."/>
        </authorList>
    </citation>
    <scope>NUCLEOTIDE SEQUENCE [LARGE SCALE GENOMIC DNA]</scope>
</reference>
<accession>A0ABN9RBJ4</accession>
<dbReference type="EMBL" id="CAUYUJ010006025">
    <property type="protein sequence ID" value="CAK0815881.1"/>
    <property type="molecule type" value="Genomic_DNA"/>
</dbReference>
<evidence type="ECO:0000313" key="3">
    <source>
        <dbReference type="Proteomes" id="UP001189429"/>
    </source>
</evidence>
<evidence type="ECO:0000256" key="1">
    <source>
        <dbReference type="SAM" id="MobiDB-lite"/>
    </source>
</evidence>
<organism evidence="2 3">
    <name type="scientific">Prorocentrum cordatum</name>
    <dbReference type="NCBI Taxonomy" id="2364126"/>
    <lineage>
        <taxon>Eukaryota</taxon>
        <taxon>Sar</taxon>
        <taxon>Alveolata</taxon>
        <taxon>Dinophyceae</taxon>
        <taxon>Prorocentrales</taxon>
        <taxon>Prorocentraceae</taxon>
        <taxon>Prorocentrum</taxon>
    </lineage>
</organism>
<comment type="caution">
    <text evidence="2">The sequence shown here is derived from an EMBL/GenBank/DDBJ whole genome shotgun (WGS) entry which is preliminary data.</text>
</comment>
<proteinExistence type="predicted"/>